<dbReference type="Proteomes" id="UP000479710">
    <property type="component" value="Unassembled WGS sequence"/>
</dbReference>
<proteinExistence type="predicted"/>
<evidence type="ECO:0000313" key="1">
    <source>
        <dbReference type="EMBL" id="KAF0917662.1"/>
    </source>
</evidence>
<organism evidence="1 2">
    <name type="scientific">Oryza meyeriana var. granulata</name>
    <dbReference type="NCBI Taxonomy" id="110450"/>
    <lineage>
        <taxon>Eukaryota</taxon>
        <taxon>Viridiplantae</taxon>
        <taxon>Streptophyta</taxon>
        <taxon>Embryophyta</taxon>
        <taxon>Tracheophyta</taxon>
        <taxon>Spermatophyta</taxon>
        <taxon>Magnoliopsida</taxon>
        <taxon>Liliopsida</taxon>
        <taxon>Poales</taxon>
        <taxon>Poaceae</taxon>
        <taxon>BOP clade</taxon>
        <taxon>Oryzoideae</taxon>
        <taxon>Oryzeae</taxon>
        <taxon>Oryzinae</taxon>
        <taxon>Oryza</taxon>
        <taxon>Oryza meyeriana</taxon>
    </lineage>
</organism>
<dbReference type="AlphaFoldDB" id="A0A6G1DZK5"/>
<comment type="caution">
    <text evidence="1">The sequence shown here is derived from an EMBL/GenBank/DDBJ whole genome shotgun (WGS) entry which is preliminary data.</text>
</comment>
<sequence length="120" mass="12947">MVRPIGIKKAKKGKGTSDEVALEVKEHLQTQATQKKELEGIKDLQQKLSHQRVEDATLQLKAAQEKEAKWSSAPCGAGAVLGCCGGCSGLQPYWDCWLLVEFWVAAVLGAQNVLGGDLLD</sequence>
<dbReference type="EMBL" id="SPHZ02000005">
    <property type="protein sequence ID" value="KAF0917662.1"/>
    <property type="molecule type" value="Genomic_DNA"/>
</dbReference>
<reference evidence="1 2" key="1">
    <citation type="submission" date="2019-11" db="EMBL/GenBank/DDBJ databases">
        <title>Whole genome sequence of Oryza granulata.</title>
        <authorList>
            <person name="Li W."/>
        </authorList>
    </citation>
    <scope>NUCLEOTIDE SEQUENCE [LARGE SCALE GENOMIC DNA]</scope>
    <source>
        <strain evidence="2">cv. Menghai</strain>
        <tissue evidence="1">Leaf</tissue>
    </source>
</reference>
<evidence type="ECO:0000313" key="2">
    <source>
        <dbReference type="Proteomes" id="UP000479710"/>
    </source>
</evidence>
<accession>A0A6G1DZK5</accession>
<name>A0A6G1DZK5_9ORYZ</name>
<protein>
    <submittedName>
        <fullName evidence="1">Uncharacterized protein</fullName>
    </submittedName>
</protein>
<gene>
    <name evidence="1" type="ORF">E2562_021171</name>
</gene>
<keyword evidence="2" id="KW-1185">Reference proteome</keyword>